<dbReference type="KEGG" id="tan:TA15315"/>
<name>Q4UFF5_THEAN</name>
<protein>
    <submittedName>
        <fullName evidence="2">Tpr-related protein family member, putative</fullName>
    </submittedName>
</protein>
<keyword evidence="1" id="KW-0812">Transmembrane</keyword>
<feature type="transmembrane region" description="Helical" evidence="1">
    <location>
        <begin position="50"/>
        <end position="74"/>
    </location>
</feature>
<sequence>MLIKYAQEYSPKTEYQGGAMLIKYAQEYSPKTEYQGGTGFVGWTSEGPGFYHAFDIFLVIKISLAYIFIYSIHYRDSFMCSAIINQPKMSTALSIIFYMCHEILIGLMVTPLMVVSVRLLLLYLSRPLIPPASWIGNRTSSRVAM</sequence>
<proteinExistence type="predicted"/>
<dbReference type="VEuPathDB" id="PiroplasmaDB:TA15315"/>
<dbReference type="AlphaFoldDB" id="Q4UFF5"/>
<feature type="transmembrane region" description="Helical" evidence="1">
    <location>
        <begin position="95"/>
        <end position="124"/>
    </location>
</feature>
<keyword evidence="3" id="KW-1185">Reference proteome</keyword>
<dbReference type="RefSeq" id="XP_951893.1">
    <property type="nucleotide sequence ID" value="XM_946800.1"/>
</dbReference>
<dbReference type="Proteomes" id="UP000001950">
    <property type="component" value="Chromosome 2"/>
</dbReference>
<dbReference type="OrthoDB" id="364817at2759"/>
<dbReference type="InParanoid" id="Q4UFF5"/>
<evidence type="ECO:0000313" key="2">
    <source>
        <dbReference type="EMBL" id="CAI74161.1"/>
    </source>
</evidence>
<organism evidence="2 3">
    <name type="scientific">Theileria annulata</name>
    <dbReference type="NCBI Taxonomy" id="5874"/>
    <lineage>
        <taxon>Eukaryota</taxon>
        <taxon>Sar</taxon>
        <taxon>Alveolata</taxon>
        <taxon>Apicomplexa</taxon>
        <taxon>Aconoidasida</taxon>
        <taxon>Piroplasmida</taxon>
        <taxon>Theileriidae</taxon>
        <taxon>Theileria</taxon>
    </lineage>
</organism>
<accession>Q4UFF5</accession>
<evidence type="ECO:0000313" key="3">
    <source>
        <dbReference type="Proteomes" id="UP000001950"/>
    </source>
</evidence>
<gene>
    <name evidence="2" type="ORF">TA15315</name>
</gene>
<evidence type="ECO:0000256" key="1">
    <source>
        <dbReference type="SAM" id="Phobius"/>
    </source>
</evidence>
<dbReference type="GeneID" id="3861749"/>
<keyword evidence="1" id="KW-1133">Transmembrane helix</keyword>
<reference evidence="2 3" key="1">
    <citation type="journal article" date="2005" name="Science">
        <title>Genome of the host-cell transforming parasite Theileria annulata compared with T. parva.</title>
        <authorList>
            <person name="Pain A."/>
            <person name="Renauld H."/>
            <person name="Berriman M."/>
            <person name="Murphy L."/>
            <person name="Yeats C.A."/>
            <person name="Weir W."/>
            <person name="Kerhornou A."/>
            <person name="Aslett M."/>
            <person name="Bishop R."/>
            <person name="Bouchier C."/>
            <person name="Cochet M."/>
            <person name="Coulson R.M.R."/>
            <person name="Cronin A."/>
            <person name="de Villiers E.P."/>
            <person name="Fraser A."/>
            <person name="Fosker N."/>
            <person name="Gardner M."/>
            <person name="Goble A."/>
            <person name="Griffiths-Jones S."/>
            <person name="Harris D.E."/>
            <person name="Katzer F."/>
            <person name="Larke N."/>
            <person name="Lord A."/>
            <person name="Maser P."/>
            <person name="McKellar S."/>
            <person name="Mooney P."/>
            <person name="Morton F."/>
            <person name="Nene V."/>
            <person name="O'Neil S."/>
            <person name="Price C."/>
            <person name="Quail M.A."/>
            <person name="Rabbinowitsch E."/>
            <person name="Rawlings N.D."/>
            <person name="Rutter S."/>
            <person name="Saunders D."/>
            <person name="Seeger K."/>
            <person name="Shah T."/>
            <person name="Squares R."/>
            <person name="Squares S."/>
            <person name="Tivey A."/>
            <person name="Walker A.R."/>
            <person name="Woodward J."/>
            <person name="Dobbelaere D.A.E."/>
            <person name="Langsley G."/>
            <person name="Rajandream M.A."/>
            <person name="McKeever D."/>
            <person name="Shiels B."/>
            <person name="Tait A."/>
            <person name="Barrell B.G."/>
            <person name="Hall N."/>
        </authorList>
    </citation>
    <scope>NUCLEOTIDE SEQUENCE [LARGE SCALE GENOMIC DNA]</scope>
    <source>
        <strain evidence="3">Ankara</strain>
    </source>
</reference>
<dbReference type="EMBL" id="CR940348">
    <property type="protein sequence ID" value="CAI74161.1"/>
    <property type="molecule type" value="Genomic_DNA"/>
</dbReference>
<keyword evidence="1" id="KW-0472">Membrane</keyword>